<protein>
    <submittedName>
        <fullName evidence="1">DUF5057 domain-containing protein</fullName>
    </submittedName>
</protein>
<dbReference type="RefSeq" id="WP_256303295.1">
    <property type="nucleotide sequence ID" value="NZ_JANFYS010000005.1"/>
</dbReference>
<organism evidence="1 2">
    <name type="scientific">Intestinimonas massiliensis</name>
    <name type="common">ex Afouda et al. 2020</name>
    <dbReference type="NCBI Taxonomy" id="1673721"/>
    <lineage>
        <taxon>Bacteria</taxon>
        <taxon>Bacillati</taxon>
        <taxon>Bacillota</taxon>
        <taxon>Clostridia</taxon>
        <taxon>Eubacteriales</taxon>
        <taxon>Intestinimonas</taxon>
    </lineage>
</organism>
<accession>A0AAW5JJW4</accession>
<sequence length="1735" mass="185372">MKCLLNHKPFLRRIVAYGLVAAMAVGLLVGLGLSGTSYAVDSLSHIEAIKASGSTFVILEIVPEAGSGSMGYYIDGQEPASAWRDRLAAIGPSADASGAVTTPGPAARSAYMAGLFQTLQDSGLMGDSDSAPLTQTGAYAEYFPWTAELPEGASLLRLNTQESTDVQGIFSSAPGTGSFDMVSMPTIAENGGYVQNISSFTYTTAEPGETTGYYYSPTFVPLDLAQAEHHLGQAIYTSAVVDGSDPAVPYYVYAGTLGQAGFALDSSLAYYYVDSTGAPAAQWSTATAYLAVSAGFTQAADGLPSYFSMDITGYTYVGSGEGDYLLTVSPSGELWSVFYNQVYITGGYSNNNWFLKHVFDYESVDSSALTLRLVSVTPAQLATLGTDYVNAADFIVLSAGFDPASPASQRIGAYSGSDLTPELAALIHTAAEAGRPVLADARLNDVNGAVELKSLVEELTGSEKRAFVSGSVYSFFPDSNRNALSTSAFLLPYSNTAPYSAVLSEIQYENFLREQTGEARLGTDITMAACLRYIINYSGRRTENQKTDIRVLDLEPLTQLDSGSGCLSKSTVLSWLPAGSGIEADDITIKPMSTAEFIGKIEDINEQYDLVYIGASLDNFHTTTQMANGVEVTVPNYNSQSMVGLYYSNMGDTYQGNNALGRSSNLTYRFSGNDITAAKKTELANFASSGLPIIVADELVKAGSAGYAGGTFSAALSKSTASGHLVLTAAPSVSPAPPSGVSVSYRYQWYQWYDGGWWSDPGWQEIYGAEEARYTPSDTGRYRCAVTILLGTGSNATAYTETATVSYGGYQVTTSDTERAGRVAFARVTRSGRTYTVTIPTGYTAAGYQWYRWNGAHWSAISGATSSTLTTNSNNYSYMCAVTVNGTVYYSQQCRNNYGSASSFENQPVQGRPGQQSTTLIDFSVKVTVTSGTGGVTLSASTDPVWPSSSANCDWRYEYSGRWYSYSEQPIISDLTGGRYYCVVSGDSNAKSLVYTIGRGLYAVITAGSGETAPITASTAVSEAINPARVDCNSKLYQVLNGLLTSKVNVMPAAEAAAQPDTVLKYLNLSKPAILLNSSPASYTSENDLSASLIESNTLRLQFTISNATDATPASTRYTIHLYVDQNADGRYSSTEELTDLTISCNGSRTSVNDLQISMDGGTAYAYSVSRPLPSTLTGIIPWKLEIVDNSNANVHASKIGYTYVKPAGATKIKVLQVSQNGGFQLAASGIYKALFQNLAVQGLYDIEMTTVSISQLNSGGLQGLTYACSHAYLPSLNNSGNVSVEEAALLGIASTESDRGVIDTTGEVLQFFDQFDMLILGFADMYGNLDQDIAQAVTSYINGGKAVLFTHDTTSFYSGSWGQTFNSVIRDAVGLDRYGVSPYASSLVAHDDPLIPKSNPQARSSDTGIYAYTTLTMRRYQAFQQMLPHSSLEQGNNGGNGTASFSVSQVNTGQITTFPYYLNSKTNASGTAGIKVAQTHEQYFQLNMSSGKIVVWYCLAGGDYDKTKNDVVNNYYIYNQGNVTYSGAGHTNPDAQSDEAKLFVNTMVAAYRAAAVAPEVEFTTSAGTAVDAQFFSMEYDSADSGNYAGTVLTGEGQRSSDRAVYFKPQDYNLSADKVVRANFYCEDTAGSKYAVYDNSGLLIRIQDEAEPGAIQVAFFTPTIYRADTGEAISGSLHSGVIYVFYLPDAVLNAFAANEAPFIRLCAEVVTSIESTDYKGYDSVSLRKLGLLSLS</sequence>
<reference evidence="1" key="1">
    <citation type="submission" date="2022-06" db="EMBL/GenBank/DDBJ databases">
        <title>Isolation of gut microbiota from human fecal samples.</title>
        <authorList>
            <person name="Pamer E.G."/>
            <person name="Barat B."/>
            <person name="Waligurski E."/>
            <person name="Medina S."/>
            <person name="Paddock L."/>
            <person name="Mostad J."/>
        </authorList>
    </citation>
    <scope>NUCLEOTIDE SEQUENCE</scope>
    <source>
        <strain evidence="1">DFI.9.91</strain>
    </source>
</reference>
<dbReference type="Proteomes" id="UP001204562">
    <property type="component" value="Unassembled WGS sequence"/>
</dbReference>
<comment type="caution">
    <text evidence="1">The sequence shown here is derived from an EMBL/GenBank/DDBJ whole genome shotgun (WGS) entry which is preliminary data.</text>
</comment>
<evidence type="ECO:0000313" key="2">
    <source>
        <dbReference type="Proteomes" id="UP001204562"/>
    </source>
</evidence>
<dbReference type="EMBL" id="JANFYS010000005">
    <property type="protein sequence ID" value="MCQ4769557.1"/>
    <property type="molecule type" value="Genomic_DNA"/>
</dbReference>
<gene>
    <name evidence="1" type="ORF">NE579_03620</name>
</gene>
<proteinExistence type="predicted"/>
<name>A0AAW5JJW4_9FIRM</name>
<evidence type="ECO:0000313" key="1">
    <source>
        <dbReference type="EMBL" id="MCQ4769557.1"/>
    </source>
</evidence>